<evidence type="ECO:0000313" key="1">
    <source>
        <dbReference type="EMBL" id="PUZ43975.1"/>
    </source>
</evidence>
<keyword evidence="2" id="KW-1185">Reference proteome</keyword>
<gene>
    <name evidence="1" type="ORF">GQ55_8G050400</name>
</gene>
<protein>
    <submittedName>
        <fullName evidence="1">Uncharacterized protein</fullName>
    </submittedName>
</protein>
<accession>A0A2T7CKV4</accession>
<dbReference type="EMBL" id="CM009756">
    <property type="protein sequence ID" value="PUZ43975.1"/>
    <property type="molecule type" value="Genomic_DNA"/>
</dbReference>
<dbReference type="AlphaFoldDB" id="A0A2T7CKV4"/>
<organism evidence="1 2">
    <name type="scientific">Panicum hallii var. hallii</name>
    <dbReference type="NCBI Taxonomy" id="1504633"/>
    <lineage>
        <taxon>Eukaryota</taxon>
        <taxon>Viridiplantae</taxon>
        <taxon>Streptophyta</taxon>
        <taxon>Embryophyta</taxon>
        <taxon>Tracheophyta</taxon>
        <taxon>Spermatophyta</taxon>
        <taxon>Magnoliopsida</taxon>
        <taxon>Liliopsida</taxon>
        <taxon>Poales</taxon>
        <taxon>Poaceae</taxon>
        <taxon>PACMAD clade</taxon>
        <taxon>Panicoideae</taxon>
        <taxon>Panicodae</taxon>
        <taxon>Paniceae</taxon>
        <taxon>Panicinae</taxon>
        <taxon>Panicum</taxon>
        <taxon>Panicum sect. Panicum</taxon>
    </lineage>
</organism>
<dbReference type="Proteomes" id="UP000244336">
    <property type="component" value="Chromosome 8"/>
</dbReference>
<sequence>MEELEEPKEEPEPWLARRAYHASDLFHRSRLSARRSSLVQYSLMAVELSFKVQWTLELIAMELCLNVGPKGERGDLELVDDVEEGLGDGDIDPTDHAVF</sequence>
<dbReference type="Gramene" id="PUZ43975">
    <property type="protein sequence ID" value="PUZ43975"/>
    <property type="gene ID" value="GQ55_8G050400"/>
</dbReference>
<reference evidence="1 2" key="1">
    <citation type="submission" date="2018-04" db="EMBL/GenBank/DDBJ databases">
        <title>WGS assembly of Panicum hallii var. hallii HAL2.</title>
        <authorList>
            <person name="Lovell J."/>
            <person name="Jenkins J."/>
            <person name="Lowry D."/>
            <person name="Mamidi S."/>
            <person name="Sreedasyam A."/>
            <person name="Weng X."/>
            <person name="Barry K."/>
            <person name="Bonette J."/>
            <person name="Campitelli B."/>
            <person name="Daum C."/>
            <person name="Gordon S."/>
            <person name="Gould B."/>
            <person name="Lipzen A."/>
            <person name="MacQueen A."/>
            <person name="Palacio-Mejia J."/>
            <person name="Plott C."/>
            <person name="Shakirov E."/>
            <person name="Shu S."/>
            <person name="Yoshinaga Y."/>
            <person name="Zane M."/>
            <person name="Rokhsar D."/>
            <person name="Grimwood J."/>
            <person name="Schmutz J."/>
            <person name="Juenger T."/>
        </authorList>
    </citation>
    <scope>NUCLEOTIDE SEQUENCE [LARGE SCALE GENOMIC DNA]</scope>
    <source>
        <strain evidence="2">cv. HAL2</strain>
    </source>
</reference>
<evidence type="ECO:0000313" key="2">
    <source>
        <dbReference type="Proteomes" id="UP000244336"/>
    </source>
</evidence>
<proteinExistence type="predicted"/>
<name>A0A2T7CKV4_9POAL</name>